<accession>A0A1G5SF71</accession>
<dbReference type="AlphaFoldDB" id="A0A1G5SF71"/>
<dbReference type="EMBL" id="FMWO01000045">
    <property type="protein sequence ID" value="SCZ85490.1"/>
    <property type="molecule type" value="Genomic_DNA"/>
</dbReference>
<keyword evidence="2" id="KW-1185">Reference proteome</keyword>
<sequence>MGACYKMSKSYQNSPRLITAAKLGNHKMVKLQFYNIQTLFLMESLIEFSNLSIYIYINSREKLKYYSNIKFAGNNNISVQY</sequence>
<dbReference type="STRING" id="51642.NSMM_380112"/>
<evidence type="ECO:0000313" key="2">
    <source>
        <dbReference type="Proteomes" id="UP000198729"/>
    </source>
</evidence>
<dbReference type="Proteomes" id="UP000198729">
    <property type="component" value="Unassembled WGS sequence"/>
</dbReference>
<organism evidence="1 2">
    <name type="scientific">Nitrosomonas mobilis</name>
    <dbReference type="NCBI Taxonomy" id="51642"/>
    <lineage>
        <taxon>Bacteria</taxon>
        <taxon>Pseudomonadati</taxon>
        <taxon>Pseudomonadota</taxon>
        <taxon>Betaproteobacteria</taxon>
        <taxon>Nitrosomonadales</taxon>
        <taxon>Nitrosomonadaceae</taxon>
        <taxon>Nitrosomonas</taxon>
    </lineage>
</organism>
<reference evidence="1 2" key="1">
    <citation type="submission" date="2016-10" db="EMBL/GenBank/DDBJ databases">
        <authorList>
            <person name="de Groot N.N."/>
        </authorList>
    </citation>
    <scope>NUCLEOTIDE SEQUENCE [LARGE SCALE GENOMIC DNA]</scope>
    <source>
        <strain evidence="1">1</strain>
    </source>
</reference>
<proteinExistence type="predicted"/>
<gene>
    <name evidence="1" type="ORF">NSMM_380112</name>
</gene>
<name>A0A1G5SF71_9PROT</name>
<protein>
    <submittedName>
        <fullName evidence="1">Uncharacterized protein</fullName>
    </submittedName>
</protein>
<evidence type="ECO:0000313" key="1">
    <source>
        <dbReference type="EMBL" id="SCZ85490.1"/>
    </source>
</evidence>